<proteinExistence type="predicted"/>
<protein>
    <submittedName>
        <fullName evidence="1">Uncharacterized protein</fullName>
    </submittedName>
</protein>
<reference evidence="1" key="1">
    <citation type="submission" date="2023-08" db="EMBL/GenBank/DDBJ databases">
        <authorList>
            <person name="Alioto T."/>
            <person name="Alioto T."/>
            <person name="Gomez Garrido J."/>
        </authorList>
    </citation>
    <scope>NUCLEOTIDE SEQUENCE</scope>
</reference>
<dbReference type="Proteomes" id="UP001162480">
    <property type="component" value="Chromosome 14"/>
</dbReference>
<keyword evidence="2" id="KW-1185">Reference proteome</keyword>
<gene>
    <name evidence="1" type="ORF">OCTVUL_1B023664</name>
</gene>
<name>A0AA36FDN0_OCTVU</name>
<sequence length="101" mass="10598">MCVFTSETPKFHAAPADGNGELLLTISPQLSFTLSSCILQLTCDGSASRPGGAPIRQGNGKPALMSQPWLREGTNNWSFSQLSLGILFPACTNSSSSHSGI</sequence>
<evidence type="ECO:0000313" key="2">
    <source>
        <dbReference type="Proteomes" id="UP001162480"/>
    </source>
</evidence>
<accession>A0AA36FDN0</accession>
<evidence type="ECO:0000313" key="1">
    <source>
        <dbReference type="EMBL" id="CAI9733339.1"/>
    </source>
</evidence>
<dbReference type="AlphaFoldDB" id="A0AA36FDN0"/>
<organism evidence="1 2">
    <name type="scientific">Octopus vulgaris</name>
    <name type="common">Common octopus</name>
    <dbReference type="NCBI Taxonomy" id="6645"/>
    <lineage>
        <taxon>Eukaryota</taxon>
        <taxon>Metazoa</taxon>
        <taxon>Spiralia</taxon>
        <taxon>Lophotrochozoa</taxon>
        <taxon>Mollusca</taxon>
        <taxon>Cephalopoda</taxon>
        <taxon>Coleoidea</taxon>
        <taxon>Octopodiformes</taxon>
        <taxon>Octopoda</taxon>
        <taxon>Incirrata</taxon>
        <taxon>Octopodidae</taxon>
        <taxon>Octopus</taxon>
    </lineage>
</organism>
<dbReference type="EMBL" id="OX597827">
    <property type="protein sequence ID" value="CAI9733339.1"/>
    <property type="molecule type" value="Genomic_DNA"/>
</dbReference>